<evidence type="ECO:0000256" key="3">
    <source>
        <dbReference type="ARBA" id="ARBA00022741"/>
    </source>
</evidence>
<keyword evidence="8" id="KW-1185">Reference proteome</keyword>
<dbReference type="EMBL" id="MPUH01001200">
    <property type="protein sequence ID" value="OMJ69421.1"/>
    <property type="molecule type" value="Genomic_DNA"/>
</dbReference>
<dbReference type="Gene3D" id="1.10.510.10">
    <property type="entry name" value="Transferase(Phosphotransferase) domain 1"/>
    <property type="match status" value="1"/>
</dbReference>
<keyword evidence="2" id="KW-0808">Transferase</keyword>
<dbReference type="PANTHER" id="PTHR43671">
    <property type="entry name" value="SERINE/THREONINE-PROTEIN KINASE NEK"/>
    <property type="match status" value="1"/>
</dbReference>
<protein>
    <recommendedName>
        <fullName evidence="1">non-specific serine/threonine protein kinase</fullName>
        <ecNumber evidence="1">2.7.11.1</ecNumber>
    </recommendedName>
</protein>
<organism evidence="7 8">
    <name type="scientific">Stentor coeruleus</name>
    <dbReference type="NCBI Taxonomy" id="5963"/>
    <lineage>
        <taxon>Eukaryota</taxon>
        <taxon>Sar</taxon>
        <taxon>Alveolata</taxon>
        <taxon>Ciliophora</taxon>
        <taxon>Postciliodesmatophora</taxon>
        <taxon>Heterotrichea</taxon>
        <taxon>Heterotrichida</taxon>
        <taxon>Stentoridae</taxon>
        <taxon>Stentor</taxon>
    </lineage>
</organism>
<dbReference type="InterPro" id="IPR000719">
    <property type="entry name" value="Prot_kinase_dom"/>
</dbReference>
<dbReference type="InterPro" id="IPR050660">
    <property type="entry name" value="NEK_Ser/Thr_kinase"/>
</dbReference>
<dbReference type="SUPFAM" id="SSF56112">
    <property type="entry name" value="Protein kinase-like (PK-like)"/>
    <property type="match status" value="1"/>
</dbReference>
<proteinExistence type="predicted"/>
<feature type="domain" description="Protein kinase" evidence="6">
    <location>
        <begin position="4"/>
        <end position="263"/>
    </location>
</feature>
<keyword evidence="5" id="KW-0067">ATP-binding</keyword>
<evidence type="ECO:0000313" key="7">
    <source>
        <dbReference type="EMBL" id="OMJ69421.1"/>
    </source>
</evidence>
<gene>
    <name evidence="7" type="ORF">SteCoe_32850</name>
</gene>
<dbReference type="GO" id="GO:0005524">
    <property type="term" value="F:ATP binding"/>
    <property type="evidence" value="ECO:0007669"/>
    <property type="project" value="UniProtKB-KW"/>
</dbReference>
<dbReference type="Proteomes" id="UP000187209">
    <property type="component" value="Unassembled WGS sequence"/>
</dbReference>
<keyword evidence="4" id="KW-0418">Kinase</keyword>
<dbReference type="EC" id="2.7.11.1" evidence="1"/>
<dbReference type="OrthoDB" id="327575at2759"/>
<evidence type="ECO:0000256" key="4">
    <source>
        <dbReference type="ARBA" id="ARBA00022777"/>
    </source>
</evidence>
<dbReference type="PROSITE" id="PS50011">
    <property type="entry name" value="PROTEIN_KINASE_DOM"/>
    <property type="match status" value="1"/>
</dbReference>
<dbReference type="Pfam" id="PF00069">
    <property type="entry name" value="Pkinase"/>
    <property type="match status" value="1"/>
</dbReference>
<name>A0A1R2AY22_9CILI</name>
<evidence type="ECO:0000256" key="2">
    <source>
        <dbReference type="ARBA" id="ARBA00022679"/>
    </source>
</evidence>
<dbReference type="PANTHER" id="PTHR43671:SF13">
    <property type="entry name" value="SERINE_THREONINE-PROTEIN KINASE NEK2"/>
    <property type="match status" value="1"/>
</dbReference>
<dbReference type="Gene3D" id="3.30.200.20">
    <property type="entry name" value="Phosphorylase Kinase, domain 1"/>
    <property type="match status" value="1"/>
</dbReference>
<evidence type="ECO:0000313" key="8">
    <source>
        <dbReference type="Proteomes" id="UP000187209"/>
    </source>
</evidence>
<dbReference type="AlphaFoldDB" id="A0A1R2AY22"/>
<dbReference type="InterPro" id="IPR011009">
    <property type="entry name" value="Kinase-like_dom_sf"/>
</dbReference>
<accession>A0A1R2AY22</accession>
<evidence type="ECO:0000259" key="6">
    <source>
        <dbReference type="PROSITE" id="PS50011"/>
    </source>
</evidence>
<keyword evidence="3" id="KW-0547">Nucleotide-binding</keyword>
<evidence type="ECO:0000256" key="1">
    <source>
        <dbReference type="ARBA" id="ARBA00012513"/>
    </source>
</evidence>
<comment type="caution">
    <text evidence="7">The sequence shown here is derived from an EMBL/GenBank/DDBJ whole genome shotgun (WGS) entry which is preliminary data.</text>
</comment>
<sequence length="336" mass="38722">MDKYEKVYPIAKGSLGPITKIRRKKDKEILVCKEIDVGMLTNEQIGSLVEELEFLANTRHPHLIECLDVWSDLKAKKVFIVMEYCEKGNLHELINDYKIENTRIPEEFIWKVLKQVLLGMQVCKSYEQNSSKTHALTPKKILFDGLKQVKLAYLCLEKDLEQALDLPLNIFAYLSPEILTNSQNSEKAKVWSLGCILYEMVTLDRLFNDDTLEKIAEKICKGNFEGTFEEHYSDELCKVIKLMLNVNPELRPSISEILSHSKLSICAKNTISSGNNDYPAIEVGFVESTPIETYEDIVQDISELSLDVPRRSSEFLRDSFLFMDYSMNQKPVLYLR</sequence>
<reference evidence="7 8" key="1">
    <citation type="submission" date="2016-11" db="EMBL/GenBank/DDBJ databases">
        <title>The macronuclear genome of Stentor coeruleus: a giant cell with tiny introns.</title>
        <authorList>
            <person name="Slabodnick M."/>
            <person name="Ruby J.G."/>
            <person name="Reiff S.B."/>
            <person name="Swart E.C."/>
            <person name="Gosai S."/>
            <person name="Prabakaran S."/>
            <person name="Witkowska E."/>
            <person name="Larue G.E."/>
            <person name="Fisher S."/>
            <person name="Freeman R.M."/>
            <person name="Gunawardena J."/>
            <person name="Chu W."/>
            <person name="Stover N.A."/>
            <person name="Gregory B.D."/>
            <person name="Nowacki M."/>
            <person name="Derisi J."/>
            <person name="Roy S.W."/>
            <person name="Marshall W.F."/>
            <person name="Sood P."/>
        </authorList>
    </citation>
    <scope>NUCLEOTIDE SEQUENCE [LARGE SCALE GENOMIC DNA]</scope>
    <source>
        <strain evidence="7">WM001</strain>
    </source>
</reference>
<dbReference type="GO" id="GO:0004674">
    <property type="term" value="F:protein serine/threonine kinase activity"/>
    <property type="evidence" value="ECO:0007669"/>
    <property type="project" value="UniProtKB-EC"/>
</dbReference>
<evidence type="ECO:0000256" key="5">
    <source>
        <dbReference type="ARBA" id="ARBA00022840"/>
    </source>
</evidence>